<dbReference type="SUPFAM" id="SSF49562">
    <property type="entry name" value="C2 domain (Calcium/lipid-binding domain, CaLB)"/>
    <property type="match status" value="1"/>
</dbReference>
<evidence type="ECO:0008006" key="3">
    <source>
        <dbReference type="Google" id="ProtNLM"/>
    </source>
</evidence>
<evidence type="ECO:0000313" key="2">
    <source>
        <dbReference type="Proteomes" id="UP001396334"/>
    </source>
</evidence>
<name>A0ABR2R0U4_9ROSI</name>
<accession>A0ABR2R0U4</accession>
<keyword evidence="2" id="KW-1185">Reference proteome</keyword>
<reference evidence="1 2" key="1">
    <citation type="journal article" date="2024" name="G3 (Bethesda)">
        <title>Genome assembly of Hibiscus sabdariffa L. provides insights into metabolisms of medicinal natural products.</title>
        <authorList>
            <person name="Kim T."/>
        </authorList>
    </citation>
    <scope>NUCLEOTIDE SEQUENCE [LARGE SCALE GENOMIC DNA]</scope>
    <source>
        <strain evidence="1">TK-2024</strain>
        <tissue evidence="1">Old leaves</tissue>
    </source>
</reference>
<dbReference type="Proteomes" id="UP001396334">
    <property type="component" value="Unassembled WGS sequence"/>
</dbReference>
<proteinExistence type="predicted"/>
<comment type="caution">
    <text evidence="1">The sequence shown here is derived from an EMBL/GenBank/DDBJ whole genome shotgun (WGS) entry which is preliminary data.</text>
</comment>
<organism evidence="1 2">
    <name type="scientific">Hibiscus sabdariffa</name>
    <name type="common">roselle</name>
    <dbReference type="NCBI Taxonomy" id="183260"/>
    <lineage>
        <taxon>Eukaryota</taxon>
        <taxon>Viridiplantae</taxon>
        <taxon>Streptophyta</taxon>
        <taxon>Embryophyta</taxon>
        <taxon>Tracheophyta</taxon>
        <taxon>Spermatophyta</taxon>
        <taxon>Magnoliopsida</taxon>
        <taxon>eudicotyledons</taxon>
        <taxon>Gunneridae</taxon>
        <taxon>Pentapetalae</taxon>
        <taxon>rosids</taxon>
        <taxon>malvids</taxon>
        <taxon>Malvales</taxon>
        <taxon>Malvaceae</taxon>
        <taxon>Malvoideae</taxon>
        <taxon>Hibiscus</taxon>
    </lineage>
</organism>
<dbReference type="EMBL" id="JBBPBN010000029">
    <property type="protein sequence ID" value="KAK9006425.1"/>
    <property type="molecule type" value="Genomic_DNA"/>
</dbReference>
<protein>
    <recommendedName>
        <fullName evidence="3">C2 domain-containing protein</fullName>
    </recommendedName>
</protein>
<dbReference type="InterPro" id="IPR035892">
    <property type="entry name" value="C2_domain_sf"/>
</dbReference>
<gene>
    <name evidence="1" type="ORF">V6N11_035463</name>
</gene>
<sequence>MADPFSLPQFVMELTALSAENLKKPASCGPFSRHSRPSLYITRFNGDNNLSPNFTFGDRFLVPIDSNFFANNSNLLLQLHTKTLLGRQLLLGWCQIPAADIGEPPVGSVRHLSYKLRGRDGSMGNGIVDLQVKLESYGLPVYSDQKVMGDNVSTV</sequence>
<evidence type="ECO:0000313" key="1">
    <source>
        <dbReference type="EMBL" id="KAK9006425.1"/>
    </source>
</evidence>